<organism evidence="9 10">
    <name type="scientific">Leeia speluncae</name>
    <dbReference type="NCBI Taxonomy" id="2884804"/>
    <lineage>
        <taxon>Bacteria</taxon>
        <taxon>Pseudomonadati</taxon>
        <taxon>Pseudomonadota</taxon>
        <taxon>Betaproteobacteria</taxon>
        <taxon>Neisseriales</taxon>
        <taxon>Leeiaceae</taxon>
        <taxon>Leeia</taxon>
    </lineage>
</organism>
<evidence type="ECO:0000256" key="3">
    <source>
        <dbReference type="ARBA" id="ARBA00022448"/>
    </source>
</evidence>
<feature type="transmembrane region" description="Helical" evidence="8">
    <location>
        <begin position="148"/>
        <end position="172"/>
    </location>
</feature>
<dbReference type="RefSeq" id="WP_227178851.1">
    <property type="nucleotide sequence ID" value="NZ_JAJBZT010000002.1"/>
</dbReference>
<comment type="subcellular location">
    <subcellularLocation>
        <location evidence="1 8">Cell membrane</location>
        <topology evidence="1 8">Multi-pass membrane protein</topology>
    </subcellularLocation>
</comment>
<feature type="transmembrane region" description="Helical" evidence="8">
    <location>
        <begin position="73"/>
        <end position="92"/>
    </location>
</feature>
<proteinExistence type="inferred from homology"/>
<feature type="transmembrane region" description="Helical" evidence="8">
    <location>
        <begin position="184"/>
        <end position="204"/>
    </location>
</feature>
<sequence length="265" mass="28046">MTTLEICALFLAALIAGIVNAVAGGGSLISFPTLLMFHVPSVSANATNAVATWPGLLSSAWGYRKMLMKYKTGLITLALLSVAGGALGAMLVMMTPKAMFALATPMFILIAFLFFAFGPMMARKPSALADNAASATDTQALYTPKRKLLQFIATSYAGYFPSGGGMVIMALYNSFGIRDAQLINAIKCLLGVTVSGTAVMTFVLSGQVLWPQAVIMIIGSLAGGFAGARLAQTLNPRLMRRIMLVLGGVITAFFFHKYYTPLLFA</sequence>
<dbReference type="InterPro" id="IPR052017">
    <property type="entry name" value="TSUP"/>
</dbReference>
<evidence type="ECO:0000256" key="4">
    <source>
        <dbReference type="ARBA" id="ARBA00022475"/>
    </source>
</evidence>
<dbReference type="Pfam" id="PF01925">
    <property type="entry name" value="TauE"/>
    <property type="match status" value="1"/>
</dbReference>
<protein>
    <recommendedName>
        <fullName evidence="8">Probable membrane transporter protein</fullName>
    </recommendedName>
</protein>
<comment type="similarity">
    <text evidence="2 8">Belongs to the 4-toluene sulfonate uptake permease (TSUP) (TC 2.A.102) family.</text>
</comment>
<evidence type="ECO:0000256" key="2">
    <source>
        <dbReference type="ARBA" id="ARBA00009142"/>
    </source>
</evidence>
<dbReference type="InterPro" id="IPR002781">
    <property type="entry name" value="TM_pro_TauE-like"/>
</dbReference>
<evidence type="ECO:0000256" key="6">
    <source>
        <dbReference type="ARBA" id="ARBA00022989"/>
    </source>
</evidence>
<keyword evidence="10" id="KW-1185">Reference proteome</keyword>
<evidence type="ECO:0000256" key="5">
    <source>
        <dbReference type="ARBA" id="ARBA00022692"/>
    </source>
</evidence>
<evidence type="ECO:0000313" key="9">
    <source>
        <dbReference type="EMBL" id="MCB6182777.1"/>
    </source>
</evidence>
<evidence type="ECO:0000256" key="1">
    <source>
        <dbReference type="ARBA" id="ARBA00004651"/>
    </source>
</evidence>
<comment type="caution">
    <text evidence="9">The sequence shown here is derived from an EMBL/GenBank/DDBJ whole genome shotgun (WGS) entry which is preliminary data.</text>
</comment>
<dbReference type="PANTHER" id="PTHR30269">
    <property type="entry name" value="TRANSMEMBRANE PROTEIN YFCA"/>
    <property type="match status" value="1"/>
</dbReference>
<keyword evidence="7 8" id="KW-0472">Membrane</keyword>
<dbReference type="EMBL" id="JAJBZT010000002">
    <property type="protein sequence ID" value="MCB6182777.1"/>
    <property type="molecule type" value="Genomic_DNA"/>
</dbReference>
<dbReference type="PANTHER" id="PTHR30269:SF0">
    <property type="entry name" value="MEMBRANE TRANSPORTER PROTEIN YFCA-RELATED"/>
    <property type="match status" value="1"/>
</dbReference>
<evidence type="ECO:0000313" key="10">
    <source>
        <dbReference type="Proteomes" id="UP001165395"/>
    </source>
</evidence>
<keyword evidence="3" id="KW-0813">Transport</keyword>
<gene>
    <name evidence="9" type="ORF">LIN78_04335</name>
</gene>
<feature type="transmembrane region" description="Helical" evidence="8">
    <location>
        <begin position="99"/>
        <end position="118"/>
    </location>
</feature>
<evidence type="ECO:0000256" key="8">
    <source>
        <dbReference type="RuleBase" id="RU363041"/>
    </source>
</evidence>
<reference evidence="9" key="1">
    <citation type="submission" date="2021-10" db="EMBL/GenBank/DDBJ databases">
        <title>The complete genome sequence of Leeia sp. TBRC 13508.</title>
        <authorList>
            <person name="Charoenyingcharoen P."/>
            <person name="Yukphan P."/>
        </authorList>
    </citation>
    <scope>NUCLEOTIDE SEQUENCE</scope>
    <source>
        <strain evidence="9">TBRC 13508</strain>
    </source>
</reference>
<feature type="transmembrane region" description="Helical" evidence="8">
    <location>
        <begin position="210"/>
        <end position="230"/>
    </location>
</feature>
<evidence type="ECO:0000256" key="7">
    <source>
        <dbReference type="ARBA" id="ARBA00023136"/>
    </source>
</evidence>
<accession>A0ABS8D3N1</accession>
<keyword evidence="4 8" id="KW-1003">Cell membrane</keyword>
<keyword evidence="6 8" id="KW-1133">Transmembrane helix</keyword>
<name>A0ABS8D3N1_9NEIS</name>
<feature type="transmembrane region" description="Helical" evidence="8">
    <location>
        <begin position="242"/>
        <end position="259"/>
    </location>
</feature>
<dbReference type="Proteomes" id="UP001165395">
    <property type="component" value="Unassembled WGS sequence"/>
</dbReference>
<keyword evidence="5 8" id="KW-0812">Transmembrane</keyword>